<gene>
    <name evidence="2" type="ORF">AVO44_05545</name>
</gene>
<evidence type="ECO:0000313" key="3">
    <source>
        <dbReference type="Proteomes" id="UP000053690"/>
    </source>
</evidence>
<dbReference type="Proteomes" id="UP000053690">
    <property type="component" value="Unassembled WGS sequence"/>
</dbReference>
<dbReference type="GO" id="GO:0006313">
    <property type="term" value="P:DNA transposition"/>
    <property type="evidence" value="ECO:0007669"/>
    <property type="project" value="InterPro"/>
</dbReference>
<dbReference type="AlphaFoldDB" id="A0A0X3U0I7"/>
<organism evidence="2 3">
    <name type="scientific">Ruegeria profundi</name>
    <dbReference type="NCBI Taxonomy" id="1685378"/>
    <lineage>
        <taxon>Bacteria</taxon>
        <taxon>Pseudomonadati</taxon>
        <taxon>Pseudomonadota</taxon>
        <taxon>Alphaproteobacteria</taxon>
        <taxon>Rhodobacterales</taxon>
        <taxon>Roseobacteraceae</taxon>
        <taxon>Ruegeria</taxon>
    </lineage>
</organism>
<dbReference type="GO" id="GO:0003677">
    <property type="term" value="F:DNA binding"/>
    <property type="evidence" value="ECO:0007669"/>
    <property type="project" value="InterPro"/>
</dbReference>
<comment type="caution">
    <text evidence="2">The sequence shown here is derived from an EMBL/GenBank/DDBJ whole genome shotgun (WGS) entry which is preliminary data.</text>
</comment>
<dbReference type="GO" id="GO:0004803">
    <property type="term" value="F:transposase activity"/>
    <property type="evidence" value="ECO:0007669"/>
    <property type="project" value="InterPro"/>
</dbReference>
<name>A0A0X3U0I7_9RHOB</name>
<proteinExistence type="predicted"/>
<reference evidence="3" key="1">
    <citation type="submission" date="2015-12" db="EMBL/GenBank/DDBJ databases">
        <authorList>
            <person name="Zhang G."/>
            <person name="Stingl U."/>
        </authorList>
    </citation>
    <scope>NUCLEOTIDE SEQUENCE [LARGE SCALE GENOMIC DNA]</scope>
    <source>
        <strain evidence="3">ZGT108</strain>
    </source>
</reference>
<evidence type="ECO:0000259" key="1">
    <source>
        <dbReference type="Pfam" id="PF01609"/>
    </source>
</evidence>
<dbReference type="EMBL" id="LQBP01000002">
    <property type="protein sequence ID" value="KUJ81314.1"/>
    <property type="molecule type" value="Genomic_DNA"/>
</dbReference>
<protein>
    <recommendedName>
        <fullName evidence="1">Transposase IS4-like domain-containing protein</fullName>
    </recommendedName>
</protein>
<sequence length="82" mass="8818">MIPKIAKVIADGAYNTHKCHNVITARDAAAIIPPRKNAKLWKPTTAGAIARNEAVRAAKYQVLIAVLNWYTNPGIPVAETVG</sequence>
<feature type="domain" description="Transposase IS4-like" evidence="1">
    <location>
        <begin position="4"/>
        <end position="63"/>
    </location>
</feature>
<evidence type="ECO:0000313" key="2">
    <source>
        <dbReference type="EMBL" id="KUJ81314.1"/>
    </source>
</evidence>
<dbReference type="Pfam" id="PF01609">
    <property type="entry name" value="DDE_Tnp_1"/>
    <property type="match status" value="1"/>
</dbReference>
<dbReference type="STRING" id="1685378.AVO44_05545"/>
<dbReference type="InterPro" id="IPR002559">
    <property type="entry name" value="Transposase_11"/>
</dbReference>
<keyword evidence="3" id="KW-1185">Reference proteome</keyword>
<accession>A0A0X3U0I7</accession>